<keyword evidence="4" id="KW-1185">Reference proteome</keyword>
<dbReference type="OrthoDB" id="9811519at2"/>
<comment type="similarity">
    <text evidence="1">Belongs to the LDH2/MDH2 oxidoreductase family.</text>
</comment>
<evidence type="ECO:0000313" key="4">
    <source>
        <dbReference type="Proteomes" id="UP000319014"/>
    </source>
</evidence>
<dbReference type="EMBL" id="FXTK01000020">
    <property type="protein sequence ID" value="SMO93444.1"/>
    <property type="molecule type" value="Genomic_DNA"/>
</dbReference>
<dbReference type="SUPFAM" id="SSF89733">
    <property type="entry name" value="L-sulfolactate dehydrogenase-like"/>
    <property type="match status" value="1"/>
</dbReference>
<evidence type="ECO:0000313" key="3">
    <source>
        <dbReference type="EMBL" id="SMO93444.1"/>
    </source>
</evidence>
<dbReference type="Proteomes" id="UP000319014">
    <property type="component" value="Unassembled WGS sequence"/>
</dbReference>
<dbReference type="InterPro" id="IPR036111">
    <property type="entry name" value="Mal/L-sulfo/L-lacto_DH-like_sf"/>
</dbReference>
<name>A0A521FBL0_9RHOB</name>
<gene>
    <name evidence="3" type="ORF">SAMN06265221_1201</name>
</gene>
<dbReference type="InterPro" id="IPR043144">
    <property type="entry name" value="Mal/L-sulf/L-lact_DH-like_ah"/>
</dbReference>
<protein>
    <submittedName>
        <fullName evidence="3">Malate/lactate/ureidoglycolate dehydrogenase, LDH2 family</fullName>
    </submittedName>
</protein>
<reference evidence="3 4" key="1">
    <citation type="submission" date="2017-05" db="EMBL/GenBank/DDBJ databases">
        <authorList>
            <person name="Varghese N."/>
            <person name="Submissions S."/>
        </authorList>
    </citation>
    <scope>NUCLEOTIDE SEQUENCE [LARGE SCALE GENOMIC DNA]</scope>
    <source>
        <strain evidence="3 4">DSM 100094</strain>
    </source>
</reference>
<dbReference type="PANTHER" id="PTHR11091:SF0">
    <property type="entry name" value="MALATE DEHYDROGENASE"/>
    <property type="match status" value="1"/>
</dbReference>
<dbReference type="Gene3D" id="3.30.1370.60">
    <property type="entry name" value="Hypothetical oxidoreductase yiak, domain 2"/>
    <property type="match status" value="1"/>
</dbReference>
<dbReference type="GO" id="GO:0016491">
    <property type="term" value="F:oxidoreductase activity"/>
    <property type="evidence" value="ECO:0007669"/>
    <property type="project" value="UniProtKB-KW"/>
</dbReference>
<proteinExistence type="inferred from homology"/>
<dbReference type="RefSeq" id="WP_142664401.1">
    <property type="nucleotide sequence ID" value="NZ_FXTK01000020.1"/>
</dbReference>
<keyword evidence="2" id="KW-0560">Oxidoreductase</keyword>
<sequence length="352" mass="37267">MPLFAHDELRILARDLLVAAGLPQPRAAAMADVMVTTDLMGHRTHGIAFLPSYLDRVQSGVIAQSGEIQVISESPAHLAWHTPRLPGAWVMQEAIAALLGKLETQPVVTATIANCSHIGSLQTYLKDIGERKFLAQLMVTDPGVISVAPFGGADPVLTSNPIAAAIPTHDQPILIDQSTSLVSNAMIAGYGRRGEALPGDWILDGQGQPSRDAAVMEQDPPGTILPLGGLDFGYKGFGFGLMVEAWGLALSGHGRRTPQARGGQGVCLQIIDSAAFAGREAFLDETTELVRRCHASRPSGSQPVRLPGERAYAEHARQMAEGIEISEALAQTLRDRSKAAGITPPAAFSRAA</sequence>
<dbReference type="AlphaFoldDB" id="A0A521FBL0"/>
<dbReference type="InterPro" id="IPR003767">
    <property type="entry name" value="Malate/L-lactate_DH-like"/>
</dbReference>
<evidence type="ECO:0000256" key="1">
    <source>
        <dbReference type="ARBA" id="ARBA00006056"/>
    </source>
</evidence>
<organism evidence="3 4">
    <name type="scientific">Paracoccus laeviglucosivorans</name>
    <dbReference type="NCBI Taxonomy" id="1197861"/>
    <lineage>
        <taxon>Bacteria</taxon>
        <taxon>Pseudomonadati</taxon>
        <taxon>Pseudomonadota</taxon>
        <taxon>Alphaproteobacteria</taxon>
        <taxon>Rhodobacterales</taxon>
        <taxon>Paracoccaceae</taxon>
        <taxon>Paracoccus</taxon>
    </lineage>
</organism>
<dbReference type="InterPro" id="IPR043143">
    <property type="entry name" value="Mal/L-sulf/L-lact_DH-like_NADP"/>
</dbReference>
<dbReference type="PANTHER" id="PTHR11091">
    <property type="entry name" value="OXIDOREDUCTASE-RELATED"/>
    <property type="match status" value="1"/>
</dbReference>
<accession>A0A521FBL0</accession>
<evidence type="ECO:0000256" key="2">
    <source>
        <dbReference type="ARBA" id="ARBA00023002"/>
    </source>
</evidence>
<dbReference type="Pfam" id="PF02615">
    <property type="entry name" value="Ldh_2"/>
    <property type="match status" value="1"/>
</dbReference>
<dbReference type="Gene3D" id="1.10.1530.10">
    <property type="match status" value="1"/>
</dbReference>